<evidence type="ECO:0000256" key="3">
    <source>
        <dbReference type="ARBA" id="ARBA00022475"/>
    </source>
</evidence>
<feature type="transmembrane region" description="Helical" evidence="9">
    <location>
        <begin position="6"/>
        <end position="28"/>
    </location>
</feature>
<feature type="transmembrane region" description="Helical" evidence="9">
    <location>
        <begin position="163"/>
        <end position="188"/>
    </location>
</feature>
<dbReference type="GO" id="GO:0005886">
    <property type="term" value="C:plasma membrane"/>
    <property type="evidence" value="ECO:0007669"/>
    <property type="project" value="UniProtKB-SubCell"/>
</dbReference>
<evidence type="ECO:0000256" key="5">
    <source>
        <dbReference type="ARBA" id="ARBA00022692"/>
    </source>
</evidence>
<comment type="subcellular location">
    <subcellularLocation>
        <location evidence="1">Cell inner membrane</location>
        <topology evidence="1">Multi-pass membrane protein</topology>
    </subcellularLocation>
</comment>
<keyword evidence="7 9" id="KW-0472">Membrane</keyword>
<evidence type="ECO:0000313" key="10">
    <source>
        <dbReference type="EMBL" id="SIS25137.1"/>
    </source>
</evidence>
<keyword evidence="4" id="KW-0997">Cell inner membrane</keyword>
<feature type="transmembrane region" description="Helical" evidence="9">
    <location>
        <begin position="293"/>
        <end position="315"/>
    </location>
</feature>
<proteinExistence type="inferred from homology"/>
<evidence type="ECO:0000256" key="8">
    <source>
        <dbReference type="ARBA" id="ARBA00035655"/>
    </source>
</evidence>
<evidence type="ECO:0000256" key="2">
    <source>
        <dbReference type="ARBA" id="ARBA00022448"/>
    </source>
</evidence>
<protein>
    <submittedName>
        <fullName evidence="10">Uncharacterized protein</fullName>
    </submittedName>
</protein>
<evidence type="ECO:0000256" key="1">
    <source>
        <dbReference type="ARBA" id="ARBA00004429"/>
    </source>
</evidence>
<sequence length="352" mass="36033">MISALSETVLLALIGFGGGVILGLAARLGRFCTLGGIEDFLYSGNSVRLRMWGLAIGVAGLGAFALIGLGALDPAQTIYHIAPWSPLYGVMGGLLFGYGMALAGNCGFGALARFGGGDLRSFVIVLVMGIATYVALSGPLAQLRLIGLGLSSVETGARSYPDALSAVFGMPSVVWGLAISAAITGWMLWSHPFRQARGAVIWGTLAGLAIVSGWAGTQWVARTGFAAAPVNSHTFTSPLGETLLFLMTSSGGGLTFGVGSVAGVLAGAFAGSLIKGHFRWEACEDPRELRRQVLGAVLMGFGAALAMGCTIGQGISAFSLLTFNAPIVFAGIFAGAALGLRQLIEGFTAPEH</sequence>
<feature type="transmembrane region" description="Helical" evidence="9">
    <location>
        <begin position="253"/>
        <end position="273"/>
    </location>
</feature>
<keyword evidence="5 9" id="KW-0812">Transmembrane</keyword>
<dbReference type="OrthoDB" id="7984363at2"/>
<accession>A0A1N7HJW7</accession>
<comment type="similarity">
    <text evidence="8">Belongs to the TsuA/YedE (TC 9.B.102) family.</text>
</comment>
<evidence type="ECO:0000256" key="9">
    <source>
        <dbReference type="SAM" id="Phobius"/>
    </source>
</evidence>
<keyword evidence="3" id="KW-1003">Cell membrane</keyword>
<feature type="transmembrane region" description="Helical" evidence="9">
    <location>
        <begin position="200"/>
        <end position="221"/>
    </location>
</feature>
<evidence type="ECO:0000256" key="6">
    <source>
        <dbReference type="ARBA" id="ARBA00022989"/>
    </source>
</evidence>
<dbReference type="InterPro" id="IPR007272">
    <property type="entry name" value="Sulf_transp_TsuA/YedE"/>
</dbReference>
<dbReference type="EMBL" id="FTNV01000004">
    <property type="protein sequence ID" value="SIS25137.1"/>
    <property type="molecule type" value="Genomic_DNA"/>
</dbReference>
<evidence type="ECO:0000313" key="11">
    <source>
        <dbReference type="Proteomes" id="UP000186019"/>
    </source>
</evidence>
<feature type="transmembrane region" description="Helical" evidence="9">
    <location>
        <begin position="49"/>
        <end position="72"/>
    </location>
</feature>
<dbReference type="PANTHER" id="PTHR30574">
    <property type="entry name" value="INNER MEMBRANE PROTEIN YEDE"/>
    <property type="match status" value="1"/>
</dbReference>
<dbReference type="STRING" id="573024.SAMN05216208_3162"/>
<dbReference type="Proteomes" id="UP000186019">
    <property type="component" value="Unassembled WGS sequence"/>
</dbReference>
<dbReference type="RefSeq" id="WP_076535303.1">
    <property type="nucleotide sequence ID" value="NZ_FOAC01000004.1"/>
</dbReference>
<evidence type="ECO:0000256" key="7">
    <source>
        <dbReference type="ARBA" id="ARBA00023136"/>
    </source>
</evidence>
<name>A0A1N7HJW7_9RHOB</name>
<feature type="transmembrane region" description="Helical" evidence="9">
    <location>
        <begin position="87"/>
        <end position="111"/>
    </location>
</feature>
<dbReference type="Pfam" id="PF04143">
    <property type="entry name" value="Sulf_transp"/>
    <property type="match status" value="1"/>
</dbReference>
<evidence type="ECO:0000256" key="4">
    <source>
        <dbReference type="ARBA" id="ARBA00022519"/>
    </source>
</evidence>
<keyword evidence="2" id="KW-0813">Transport</keyword>
<feature type="transmembrane region" description="Helical" evidence="9">
    <location>
        <begin position="123"/>
        <end position="143"/>
    </location>
</feature>
<keyword evidence="6 9" id="KW-1133">Transmembrane helix</keyword>
<gene>
    <name evidence="10" type="ORF">SAMN05421666_3186</name>
</gene>
<organism evidence="10 11">
    <name type="scientific">Roseovarius nanhaiticus</name>
    <dbReference type="NCBI Taxonomy" id="573024"/>
    <lineage>
        <taxon>Bacteria</taxon>
        <taxon>Pseudomonadati</taxon>
        <taxon>Pseudomonadota</taxon>
        <taxon>Alphaproteobacteria</taxon>
        <taxon>Rhodobacterales</taxon>
        <taxon>Roseobacteraceae</taxon>
        <taxon>Roseovarius</taxon>
    </lineage>
</organism>
<dbReference type="AlphaFoldDB" id="A0A1N7HJW7"/>
<reference evidence="10 11" key="1">
    <citation type="submission" date="2017-01" db="EMBL/GenBank/DDBJ databases">
        <authorList>
            <person name="Mah S.A."/>
            <person name="Swanson W.J."/>
            <person name="Moy G.W."/>
            <person name="Vacquier V.D."/>
        </authorList>
    </citation>
    <scope>NUCLEOTIDE SEQUENCE [LARGE SCALE GENOMIC DNA]</scope>
    <source>
        <strain evidence="10 11">DSM 29590</strain>
    </source>
</reference>
<dbReference type="PANTHER" id="PTHR30574:SF1">
    <property type="entry name" value="SULPHUR TRANSPORT DOMAIN-CONTAINING PROTEIN"/>
    <property type="match status" value="1"/>
</dbReference>
<keyword evidence="11" id="KW-1185">Reference proteome</keyword>
<feature type="transmembrane region" description="Helical" evidence="9">
    <location>
        <begin position="321"/>
        <end position="340"/>
    </location>
</feature>